<dbReference type="EMBL" id="LAZR01008608">
    <property type="protein sequence ID" value="KKM77672.1"/>
    <property type="molecule type" value="Genomic_DNA"/>
</dbReference>
<evidence type="ECO:0000313" key="1">
    <source>
        <dbReference type="EMBL" id="KKM77672.1"/>
    </source>
</evidence>
<gene>
    <name evidence="1" type="ORF">LCGC14_1367640</name>
</gene>
<accession>A0A0F9N891</accession>
<reference evidence="1" key="1">
    <citation type="journal article" date="2015" name="Nature">
        <title>Complex archaea that bridge the gap between prokaryotes and eukaryotes.</title>
        <authorList>
            <person name="Spang A."/>
            <person name="Saw J.H."/>
            <person name="Jorgensen S.L."/>
            <person name="Zaremba-Niedzwiedzka K."/>
            <person name="Martijn J."/>
            <person name="Lind A.E."/>
            <person name="van Eijk R."/>
            <person name="Schleper C."/>
            <person name="Guy L."/>
            <person name="Ettema T.J."/>
        </authorList>
    </citation>
    <scope>NUCLEOTIDE SEQUENCE</scope>
</reference>
<comment type="caution">
    <text evidence="1">The sequence shown here is derived from an EMBL/GenBank/DDBJ whole genome shotgun (WGS) entry which is preliminary data.</text>
</comment>
<organism evidence="1">
    <name type="scientific">marine sediment metagenome</name>
    <dbReference type="NCBI Taxonomy" id="412755"/>
    <lineage>
        <taxon>unclassified sequences</taxon>
        <taxon>metagenomes</taxon>
        <taxon>ecological metagenomes</taxon>
    </lineage>
</organism>
<proteinExistence type="predicted"/>
<sequence>MIKDVILQYLINRRDGGSPNYELELAWMIKDYNNDIVKKNKKK</sequence>
<protein>
    <submittedName>
        <fullName evidence="1">Uncharacterized protein</fullName>
    </submittedName>
</protein>
<dbReference type="AlphaFoldDB" id="A0A0F9N891"/>
<name>A0A0F9N891_9ZZZZ</name>